<sequence length="672" mass="78920">MSWTLYGYNLMCYDRLYMNVDKWVYATQYAIDEPNRIINIHTTLKGLNKDVYAHSLACITIKYGYAICDEGIYKRSTGYNIDFEHCEHDVTCFLGYRDLFRRIVTFLVEDVNVGKDIDECFVGNIVDICERVHNLLVSQHLIYKIAFYIQRMKHHCEINEKVLKKCRDVRNILNLRITHIIDCEAYTWCKKNVLREVSVLCRQTNIVTTYQIYIPNTKLFDENDRGVRYQIRVIHGLPIERRRIDDNFYLYSEIIDMLRKIFESADLVGYKGGNIERNLLNMLGISCINMEILGCPKYEYLLSKYDVERECCAYHITGKYHCSGHEVKLFSQFLDASLYSTCWYLYKKTPQDLGTREIRIQNYRTAYTYKLNVENGKKSVEKDQSLLWLKGDLSGMRDVLLYDKNTPSYCLIGVDCEQEDVDDDISDDFDEIETHKVFYIISAVWSHYIYIRFENNTWYMYLAEKKFCCRQILTRGDVVVARRENISIQPQYAVSEDYFHVGVGECSTAVHDVLADVGIFVNSMQLYNSVNLYAHPYDKERDVIYALSVHEHIFKFNDDELVSGKFLKLIMKHLLVCQCCNLYVNKLVEMICTSLVKHDTLTDVMNDPDKADKILQGNVPCYTYILDGDFVTMRRDAYNAPLKTLPKNWSCKEKKNVNICKDIIELFFQKHG</sequence>
<keyword evidence="2" id="KW-1185">Reference proteome</keyword>
<name>A0A6S7JLG4_PARCT</name>
<dbReference type="AlphaFoldDB" id="A0A6S7JLG4"/>
<dbReference type="OrthoDB" id="10070846at2759"/>
<reference evidence="1" key="1">
    <citation type="submission" date="2020-04" db="EMBL/GenBank/DDBJ databases">
        <authorList>
            <person name="Alioto T."/>
            <person name="Alioto T."/>
            <person name="Gomez Garrido J."/>
        </authorList>
    </citation>
    <scope>NUCLEOTIDE SEQUENCE</scope>
    <source>
        <strain evidence="1">A484AB</strain>
    </source>
</reference>
<proteinExistence type="predicted"/>
<organism evidence="1 2">
    <name type="scientific">Paramuricea clavata</name>
    <name type="common">Red gorgonian</name>
    <name type="synonym">Violescent sea-whip</name>
    <dbReference type="NCBI Taxonomy" id="317549"/>
    <lineage>
        <taxon>Eukaryota</taxon>
        <taxon>Metazoa</taxon>
        <taxon>Cnidaria</taxon>
        <taxon>Anthozoa</taxon>
        <taxon>Octocorallia</taxon>
        <taxon>Malacalcyonacea</taxon>
        <taxon>Plexauridae</taxon>
        <taxon>Paramuricea</taxon>
    </lineage>
</organism>
<comment type="caution">
    <text evidence="1">The sequence shown here is derived from an EMBL/GenBank/DDBJ whole genome shotgun (WGS) entry which is preliminary data.</text>
</comment>
<evidence type="ECO:0000313" key="2">
    <source>
        <dbReference type="Proteomes" id="UP001152795"/>
    </source>
</evidence>
<dbReference type="Proteomes" id="UP001152795">
    <property type="component" value="Unassembled WGS sequence"/>
</dbReference>
<accession>A0A6S7JLG4</accession>
<gene>
    <name evidence="1" type="ORF">PACLA_8A055929</name>
</gene>
<protein>
    <submittedName>
        <fullName evidence="1">Uncharacterized protein</fullName>
    </submittedName>
</protein>
<evidence type="ECO:0000313" key="1">
    <source>
        <dbReference type="EMBL" id="CAB4033376.1"/>
    </source>
</evidence>
<dbReference type="EMBL" id="CACRXK020019197">
    <property type="protein sequence ID" value="CAB4033376.1"/>
    <property type="molecule type" value="Genomic_DNA"/>
</dbReference>